<accession>A0A0C6EJ14</accession>
<keyword evidence="7" id="KW-0482">Metalloprotease</keyword>
<reference evidence="10" key="1">
    <citation type="journal article" date="2015" name="PLoS ONE">
        <title>Two Different Rickettsial Bacteria Invading Volvox carteri.</title>
        <authorList>
            <person name="Kawafune K."/>
            <person name="Hongoh Y."/>
            <person name="Hamaji T."/>
            <person name="Sakamoto T."/>
            <person name="Kurata T."/>
            <person name="Hirooka S."/>
            <person name="Miyagishima S."/>
            <person name="Nozaki H."/>
        </authorList>
    </citation>
    <scope>NUCLEOTIDE SEQUENCE</scope>
</reference>
<dbReference type="AlphaFoldDB" id="A0A0C6EJ14"/>
<evidence type="ECO:0000313" key="10">
    <source>
        <dbReference type="EMBL" id="BAQ36593.1"/>
    </source>
</evidence>
<dbReference type="Pfam" id="PF19425">
    <property type="entry name" value="Csd3_N2"/>
    <property type="match status" value="1"/>
</dbReference>
<evidence type="ECO:0000256" key="2">
    <source>
        <dbReference type="ARBA" id="ARBA00004196"/>
    </source>
</evidence>
<dbReference type="InterPro" id="IPR050570">
    <property type="entry name" value="Cell_wall_metabolism_enzyme"/>
</dbReference>
<evidence type="ECO:0000256" key="1">
    <source>
        <dbReference type="ARBA" id="ARBA00001947"/>
    </source>
</evidence>
<dbReference type="Pfam" id="PF01551">
    <property type="entry name" value="Peptidase_M23"/>
    <property type="match status" value="1"/>
</dbReference>
<dbReference type="GO" id="GO:0006508">
    <property type="term" value="P:proteolysis"/>
    <property type="evidence" value="ECO:0007669"/>
    <property type="project" value="UniProtKB-KW"/>
</dbReference>
<comment type="subcellular location">
    <subcellularLocation>
        <location evidence="2">Cell envelope</location>
    </subcellularLocation>
</comment>
<sequence>MSFSLLTPRTTTTEAEEEVSENTVNTVTIEKGDTLNAILKRENINNEDIQKITKIAASNNLTLLKVGKKITFEYTLNLVENGEEELAKEEKSLSLVSFEIDNIKSINIIKSGDDFSTEINSVPLTKLVTKYETTVDSNVISSLKQAGLSSTTIISLINTYSHQIDFQRQIQRGDKITVITEKFVTSDSKLSHHGDIIYASIQTQGNQYRIYKYSPTGQKENYEFFSEKGESTKGTLLKTPIKVVRISSKFGYRHSHPVHGYGAMHKGVDFAAPVGTPIYAAGNGTVEFIGWISGYGRIVVLKHNNKLSTAYAHTSRFATGLKKGSRVKQGDTIAFVGTSGNVTGAHLHYEVRENGKQINPANFKSTPSIQLTGMELAKFNKFKNQLSRLESKLDGGTAIAANDIKEVRLF</sequence>
<dbReference type="Pfam" id="PF01476">
    <property type="entry name" value="LysM"/>
    <property type="match status" value="1"/>
</dbReference>
<evidence type="ECO:0000256" key="3">
    <source>
        <dbReference type="ARBA" id="ARBA00022670"/>
    </source>
</evidence>
<evidence type="ECO:0000259" key="9">
    <source>
        <dbReference type="PROSITE" id="PS51782"/>
    </source>
</evidence>
<dbReference type="InterPro" id="IPR011055">
    <property type="entry name" value="Dup_hybrid_motif"/>
</dbReference>
<dbReference type="CDD" id="cd12797">
    <property type="entry name" value="M23_peptidase"/>
    <property type="match status" value="1"/>
</dbReference>
<keyword evidence="6" id="KW-0862">Zinc</keyword>
<dbReference type="EMBL" id="LC004724">
    <property type="protein sequence ID" value="BAQ36593.1"/>
    <property type="molecule type" value="Genomic_DNA"/>
</dbReference>
<evidence type="ECO:0000256" key="7">
    <source>
        <dbReference type="ARBA" id="ARBA00023049"/>
    </source>
</evidence>
<evidence type="ECO:0000256" key="4">
    <source>
        <dbReference type="ARBA" id="ARBA00022723"/>
    </source>
</evidence>
<dbReference type="SUPFAM" id="SSF51261">
    <property type="entry name" value="Duplicated hybrid motif"/>
    <property type="match status" value="1"/>
</dbReference>
<dbReference type="GO" id="GO:0030313">
    <property type="term" value="C:cell envelope"/>
    <property type="evidence" value="ECO:0007669"/>
    <property type="project" value="UniProtKB-SubCell"/>
</dbReference>
<dbReference type="Gene3D" id="2.70.70.10">
    <property type="entry name" value="Glucose Permease (Domain IIA)"/>
    <property type="match status" value="1"/>
</dbReference>
<dbReference type="InterPro" id="IPR018392">
    <property type="entry name" value="LysM"/>
</dbReference>
<feature type="domain" description="LysM" evidence="9">
    <location>
        <begin position="25"/>
        <end position="72"/>
    </location>
</feature>
<feature type="region of interest" description="Disordered" evidence="8">
    <location>
        <begin position="1"/>
        <end position="23"/>
    </location>
</feature>
<dbReference type="InterPro" id="IPR016047">
    <property type="entry name" value="M23ase_b-sheet_dom"/>
</dbReference>
<proteinExistence type="predicted"/>
<evidence type="ECO:0000256" key="8">
    <source>
        <dbReference type="SAM" id="MobiDB-lite"/>
    </source>
</evidence>
<keyword evidence="3" id="KW-0645">Protease</keyword>
<dbReference type="InterPro" id="IPR045834">
    <property type="entry name" value="Csd3_N2"/>
</dbReference>
<keyword evidence="5" id="KW-0378">Hydrolase</keyword>
<keyword evidence="4" id="KW-0479">Metal-binding</keyword>
<dbReference type="PANTHER" id="PTHR21666">
    <property type="entry name" value="PEPTIDASE-RELATED"/>
    <property type="match status" value="1"/>
</dbReference>
<evidence type="ECO:0000256" key="5">
    <source>
        <dbReference type="ARBA" id="ARBA00022801"/>
    </source>
</evidence>
<dbReference type="PANTHER" id="PTHR21666:SF288">
    <property type="entry name" value="CELL DIVISION PROTEIN YTFB"/>
    <property type="match status" value="1"/>
</dbReference>
<comment type="cofactor">
    <cofactor evidence="1">
        <name>Zn(2+)</name>
        <dbReference type="ChEBI" id="CHEBI:29105"/>
    </cofactor>
</comment>
<gene>
    <name evidence="10" type="primary">nlpD2</name>
</gene>
<dbReference type="Gene3D" id="3.10.450.350">
    <property type="match status" value="2"/>
</dbReference>
<dbReference type="GO" id="GO:0004222">
    <property type="term" value="F:metalloendopeptidase activity"/>
    <property type="evidence" value="ECO:0007669"/>
    <property type="project" value="TreeGrafter"/>
</dbReference>
<evidence type="ECO:0000256" key="6">
    <source>
        <dbReference type="ARBA" id="ARBA00022833"/>
    </source>
</evidence>
<dbReference type="PROSITE" id="PS51782">
    <property type="entry name" value="LYSM"/>
    <property type="match status" value="1"/>
</dbReference>
<organism evidence="10">
    <name type="scientific">Candidatus Megaera polyxenophila</name>
    <dbReference type="NCBI Taxonomy" id="988779"/>
    <lineage>
        <taxon>Bacteria</taxon>
        <taxon>Pseudomonadati</taxon>
        <taxon>Pseudomonadota</taxon>
        <taxon>Alphaproteobacteria</taxon>
        <taxon>Rickettsiales</taxon>
        <taxon>Rickettsiaceae</taxon>
        <taxon>Candidatus Megaera</taxon>
    </lineage>
</organism>
<dbReference type="GO" id="GO:0046872">
    <property type="term" value="F:metal ion binding"/>
    <property type="evidence" value="ECO:0007669"/>
    <property type="project" value="UniProtKB-KW"/>
</dbReference>
<protein>
    <submittedName>
        <fullName evidence="10">NlpD2 protein</fullName>
    </submittedName>
</protein>
<name>A0A0C6EJ14_9RICK</name>